<dbReference type="InterPro" id="IPR023271">
    <property type="entry name" value="Aquaporin-like"/>
</dbReference>
<evidence type="ECO:0000256" key="4">
    <source>
        <dbReference type="ARBA" id="ARBA00023136"/>
    </source>
</evidence>
<keyword evidence="3 6" id="KW-1133">Transmembrane helix</keyword>
<feature type="transmembrane region" description="Helical" evidence="6">
    <location>
        <begin position="70"/>
        <end position="90"/>
    </location>
</feature>
<evidence type="ECO:0000256" key="5">
    <source>
        <dbReference type="RuleBase" id="RU000477"/>
    </source>
</evidence>
<dbReference type="SUPFAM" id="SSF81338">
    <property type="entry name" value="Aquaporin-like"/>
    <property type="match status" value="1"/>
</dbReference>
<feature type="transmembrane region" description="Helical" evidence="6">
    <location>
        <begin position="193"/>
        <end position="211"/>
    </location>
</feature>
<dbReference type="KEGG" id="pxu:106115645"/>
<feature type="transmembrane region" description="Helical" evidence="6">
    <location>
        <begin position="29"/>
        <end position="50"/>
    </location>
</feature>
<dbReference type="GeneID" id="106115645"/>
<dbReference type="PRINTS" id="PR00783">
    <property type="entry name" value="MINTRINSICP"/>
</dbReference>
<proteinExistence type="inferred from homology"/>
<dbReference type="InterPro" id="IPR034294">
    <property type="entry name" value="Aquaporin_transptr"/>
</dbReference>
<dbReference type="RefSeq" id="XP_013164544.1">
    <property type="nucleotide sequence ID" value="XM_013309090.1"/>
</dbReference>
<dbReference type="PANTHER" id="PTHR19139:SF270">
    <property type="entry name" value="ENTOMOGLYCEROPORIN 1-RELATED"/>
    <property type="match status" value="1"/>
</dbReference>
<evidence type="ECO:0000313" key="9">
    <source>
        <dbReference type="RefSeq" id="XP_013164544.1"/>
    </source>
</evidence>
<keyword evidence="5" id="KW-0813">Transport</keyword>
<comment type="subcellular location">
    <subcellularLocation>
        <location evidence="1">Membrane</location>
        <topology evidence="1">Multi-pass membrane protein</topology>
    </subcellularLocation>
</comment>
<dbReference type="Gene3D" id="1.20.1080.10">
    <property type="entry name" value="Glycerol uptake facilitator protein"/>
    <property type="match status" value="1"/>
</dbReference>
<dbReference type="AlphaFoldDB" id="A0A194PDD3"/>
<evidence type="ECO:0000256" key="3">
    <source>
        <dbReference type="ARBA" id="ARBA00022989"/>
    </source>
</evidence>
<organism evidence="7 8">
    <name type="scientific">Papilio xuthus</name>
    <name type="common">Asian swallowtail butterfly</name>
    <dbReference type="NCBI Taxonomy" id="66420"/>
    <lineage>
        <taxon>Eukaryota</taxon>
        <taxon>Metazoa</taxon>
        <taxon>Ecdysozoa</taxon>
        <taxon>Arthropoda</taxon>
        <taxon>Hexapoda</taxon>
        <taxon>Insecta</taxon>
        <taxon>Pterygota</taxon>
        <taxon>Neoptera</taxon>
        <taxon>Endopterygota</taxon>
        <taxon>Lepidoptera</taxon>
        <taxon>Glossata</taxon>
        <taxon>Ditrysia</taxon>
        <taxon>Papilionoidea</taxon>
        <taxon>Papilionidae</taxon>
        <taxon>Papilioninae</taxon>
        <taxon>Papilio</taxon>
    </lineage>
</organism>
<dbReference type="Proteomes" id="UP000694872">
    <property type="component" value="Unplaced"/>
</dbReference>
<protein>
    <submittedName>
        <fullName evidence="7 9">Aquaporin-4</fullName>
    </submittedName>
</protein>
<feature type="transmembrane region" description="Helical" evidence="6">
    <location>
        <begin position="231"/>
        <end position="250"/>
    </location>
</feature>
<gene>
    <name evidence="9" type="primary">LOC106115645</name>
    <name evidence="7" type="ORF">RR46_14850</name>
</gene>
<evidence type="ECO:0000313" key="7">
    <source>
        <dbReference type="EMBL" id="KPI91346.1"/>
    </source>
</evidence>
<evidence type="ECO:0000313" key="8">
    <source>
        <dbReference type="Proteomes" id="UP000053268"/>
    </source>
</evidence>
<keyword evidence="4 6" id="KW-0472">Membrane</keyword>
<sequence length="265" mass="28940">MTVPAGNIVVGIMEDLSPKDHQVQIKNRLLIWCLLWWRAIFAEFLSTMFLVLIGCMTCIPSDAIRPNPPIYGALGFGFAVLFTVQVFGHISGAHMNPCVTLTAVLWNKISLPLGVAYVIAQCLGSIFGYGILMQVSPTDLISNGICTTQPHEKYTVLQTLGVELILTSSLIFLVCAIWDPLNSNSQESTSLKFGFAVAGFSMAGGPLTGASLNPARSLGPALWTGVWTFHWVYWTGPLVASMLVALLYKYTWLKPSLDVKVNLEQ</sequence>
<evidence type="ECO:0000256" key="1">
    <source>
        <dbReference type="ARBA" id="ARBA00004141"/>
    </source>
</evidence>
<comment type="similarity">
    <text evidence="5">Belongs to the MIP/aquaporin (TC 1.A.8) family.</text>
</comment>
<evidence type="ECO:0000256" key="2">
    <source>
        <dbReference type="ARBA" id="ARBA00022692"/>
    </source>
</evidence>
<dbReference type="PANTHER" id="PTHR19139">
    <property type="entry name" value="AQUAPORIN TRANSPORTER"/>
    <property type="match status" value="1"/>
</dbReference>
<dbReference type="OrthoDB" id="3222at2759"/>
<keyword evidence="8" id="KW-1185">Reference proteome</keyword>
<dbReference type="Proteomes" id="UP000053268">
    <property type="component" value="Unassembled WGS sequence"/>
</dbReference>
<dbReference type="GO" id="GO:0005886">
    <property type="term" value="C:plasma membrane"/>
    <property type="evidence" value="ECO:0007669"/>
    <property type="project" value="TreeGrafter"/>
</dbReference>
<accession>A0A194PDD3</accession>
<dbReference type="GO" id="GO:0015267">
    <property type="term" value="F:channel activity"/>
    <property type="evidence" value="ECO:0007669"/>
    <property type="project" value="InterPro"/>
</dbReference>
<dbReference type="EMBL" id="KQ459606">
    <property type="protein sequence ID" value="KPI91346.1"/>
    <property type="molecule type" value="Genomic_DNA"/>
</dbReference>
<reference evidence="7 8" key="1">
    <citation type="journal article" date="2015" name="Nat. Commun.">
        <title>Outbred genome sequencing and CRISPR/Cas9 gene editing in butterflies.</title>
        <authorList>
            <person name="Li X."/>
            <person name="Fan D."/>
            <person name="Zhang W."/>
            <person name="Liu G."/>
            <person name="Zhang L."/>
            <person name="Zhao L."/>
            <person name="Fang X."/>
            <person name="Chen L."/>
            <person name="Dong Y."/>
            <person name="Chen Y."/>
            <person name="Ding Y."/>
            <person name="Zhao R."/>
            <person name="Feng M."/>
            <person name="Zhu Y."/>
            <person name="Feng Y."/>
            <person name="Jiang X."/>
            <person name="Zhu D."/>
            <person name="Xiang H."/>
            <person name="Feng X."/>
            <person name="Li S."/>
            <person name="Wang J."/>
            <person name="Zhang G."/>
            <person name="Kronforst M.R."/>
            <person name="Wang W."/>
        </authorList>
    </citation>
    <scope>NUCLEOTIDE SEQUENCE [LARGE SCALE GENOMIC DNA]</scope>
    <source>
        <strain evidence="7">Ya'a_city_454_Px</strain>
        <tissue evidence="7">Whole body</tissue>
    </source>
</reference>
<evidence type="ECO:0000256" key="6">
    <source>
        <dbReference type="SAM" id="Phobius"/>
    </source>
</evidence>
<feature type="transmembrane region" description="Helical" evidence="6">
    <location>
        <begin position="111"/>
        <end position="132"/>
    </location>
</feature>
<dbReference type="STRING" id="66420.A0A194PDD3"/>
<name>A0A194PDD3_PAPXU</name>
<keyword evidence="2 5" id="KW-0812">Transmembrane</keyword>
<feature type="transmembrane region" description="Helical" evidence="6">
    <location>
        <begin position="160"/>
        <end position="181"/>
    </location>
</feature>
<dbReference type="InterPro" id="IPR000425">
    <property type="entry name" value="MIP"/>
</dbReference>
<reference evidence="9" key="2">
    <citation type="submission" date="2025-04" db="UniProtKB">
        <authorList>
            <consortium name="RefSeq"/>
        </authorList>
    </citation>
    <scope>IDENTIFICATION</scope>
</reference>
<dbReference type="Pfam" id="PF00230">
    <property type="entry name" value="MIP"/>
    <property type="match status" value="1"/>
</dbReference>